<evidence type="ECO:0000313" key="3">
    <source>
        <dbReference type="Proteomes" id="UP000818029"/>
    </source>
</evidence>
<dbReference type="PANTHER" id="PTHR32108:SF9">
    <property type="entry name" value="REVERSE TRANSCRIPTASE RNASE H-LIKE DOMAIN-CONTAINING PROTEIN"/>
    <property type="match status" value="1"/>
</dbReference>
<dbReference type="Proteomes" id="UP000818029">
    <property type="component" value="Chromosome A02"/>
</dbReference>
<name>A0ABM2ZC49_GOSHI</name>
<evidence type="ECO:0000259" key="2">
    <source>
        <dbReference type="Pfam" id="PF03732"/>
    </source>
</evidence>
<sequence>MVLPPKFKVPDFKKYDGTICPKAHLVMFCRKMTGYVNADKLLIHCFQDSLVGFALRWYNQLSRERIRSWKDLASAFCEQYKHVSDMVPDRLTLQIMEKKPTETFRKYAQRWRDISAQVELPLTKTEITVLFINTLKAPFYDKLVGSATKDFTDIVISGEVIENAIKSGRMEGFESSERAAHVKKKEAEAYMVGTENYYTSNPYPTQSRPRYRPPPNFYYPPQSLYYQTPPHYPSHSVYATNNQRPVTTFPQNTMPAQSQPKDEQRQTRSNPEKPQFTPIPVSYGELRVQGLIDAGILRFDDTSNTTGNLLPNHTKGNVSAVTKEEKWRTKSCVSEIKTPLQKIWRVMVEKGLFCRPYRFFKEGSIKGQCFYDFHDIEGHDIQSCKEFRKLLQDMMDNKEIGIFNKEVDERDCYYDTKKEQMKPKMIIEVPSLFPYKDNKAIPWKYDVNIIIPEGEKSKIMTENVGEVGHFTCSERCYSKAVELMKKTNDLKQKGKAPMQEAEVELETPSEQKIKRSVNEKEVHEFLKFIKHSEYNVVEQLSKQLARISVLSLLLNSEPHRNALLKVLNQAYVASNIFIEKLDSLSEEDIVASIFADAPYLEVSKDAVKCFFRSLEFINATFVVEGNRIPMPKLSRNTKMGIKLTVGKGARAGKGSARDS</sequence>
<dbReference type="RefSeq" id="XP_040940227.1">
    <property type="nucleotide sequence ID" value="XM_041084293.1"/>
</dbReference>
<dbReference type="InterPro" id="IPR005162">
    <property type="entry name" value="Retrotrans_gag_dom"/>
</dbReference>
<proteinExistence type="predicted"/>
<feature type="domain" description="Retrotransposon gag" evidence="2">
    <location>
        <begin position="49"/>
        <end position="136"/>
    </location>
</feature>
<reference evidence="4" key="2">
    <citation type="submission" date="2025-08" db="UniProtKB">
        <authorList>
            <consortium name="RefSeq"/>
        </authorList>
    </citation>
    <scope>IDENTIFICATION</scope>
</reference>
<gene>
    <name evidence="4" type="primary">LOC107952320</name>
</gene>
<dbReference type="PANTHER" id="PTHR32108">
    <property type="entry name" value="DNA-DIRECTED RNA POLYMERASE SUBUNIT ALPHA"/>
    <property type="match status" value="1"/>
</dbReference>
<dbReference type="GeneID" id="107952320"/>
<evidence type="ECO:0000256" key="1">
    <source>
        <dbReference type="SAM" id="MobiDB-lite"/>
    </source>
</evidence>
<evidence type="ECO:0000313" key="4">
    <source>
        <dbReference type="RefSeq" id="XP_040940227.1"/>
    </source>
</evidence>
<reference evidence="3" key="1">
    <citation type="journal article" date="2020" name="Nat. Genet.">
        <title>Genomic diversifications of five Gossypium allopolyploid species and their impact on cotton improvement.</title>
        <authorList>
            <person name="Chen Z.J."/>
            <person name="Sreedasyam A."/>
            <person name="Ando A."/>
            <person name="Song Q."/>
            <person name="De Santiago L.M."/>
            <person name="Hulse-Kemp A.M."/>
            <person name="Ding M."/>
            <person name="Ye W."/>
            <person name="Kirkbride R.C."/>
            <person name="Jenkins J."/>
            <person name="Plott C."/>
            <person name="Lovell J."/>
            <person name="Lin Y.M."/>
            <person name="Vaughn R."/>
            <person name="Liu B."/>
            <person name="Simpson S."/>
            <person name="Scheffler B.E."/>
            <person name="Wen L."/>
            <person name="Saski C.A."/>
            <person name="Grover C.E."/>
            <person name="Hu G."/>
            <person name="Conover J.L."/>
            <person name="Carlson J.W."/>
            <person name="Shu S."/>
            <person name="Boston L.B."/>
            <person name="Williams M."/>
            <person name="Peterson D.G."/>
            <person name="McGee K."/>
            <person name="Jones D.C."/>
            <person name="Wendel J.F."/>
            <person name="Stelly D.M."/>
            <person name="Grimwood J."/>
            <person name="Schmutz J."/>
        </authorList>
    </citation>
    <scope>NUCLEOTIDE SEQUENCE [LARGE SCALE GENOMIC DNA]</scope>
    <source>
        <strain evidence="3">cv. TM-1</strain>
    </source>
</reference>
<feature type="region of interest" description="Disordered" evidence="1">
    <location>
        <begin position="245"/>
        <end position="279"/>
    </location>
</feature>
<protein>
    <recommendedName>
        <fullName evidence="2">Retrotransposon gag domain-containing protein</fullName>
    </recommendedName>
</protein>
<keyword evidence="3" id="KW-1185">Reference proteome</keyword>
<feature type="compositionally biased region" description="Polar residues" evidence="1">
    <location>
        <begin position="245"/>
        <end position="259"/>
    </location>
</feature>
<dbReference type="Pfam" id="PF03732">
    <property type="entry name" value="Retrotrans_gag"/>
    <property type="match status" value="1"/>
</dbReference>
<accession>A0ABM2ZC49</accession>
<organism evidence="3 4">
    <name type="scientific">Gossypium hirsutum</name>
    <name type="common">Upland cotton</name>
    <name type="synonym">Gossypium mexicanum</name>
    <dbReference type="NCBI Taxonomy" id="3635"/>
    <lineage>
        <taxon>Eukaryota</taxon>
        <taxon>Viridiplantae</taxon>
        <taxon>Streptophyta</taxon>
        <taxon>Embryophyta</taxon>
        <taxon>Tracheophyta</taxon>
        <taxon>Spermatophyta</taxon>
        <taxon>Magnoliopsida</taxon>
        <taxon>eudicotyledons</taxon>
        <taxon>Gunneridae</taxon>
        <taxon>Pentapetalae</taxon>
        <taxon>rosids</taxon>
        <taxon>malvids</taxon>
        <taxon>Malvales</taxon>
        <taxon>Malvaceae</taxon>
        <taxon>Malvoideae</taxon>
        <taxon>Gossypium</taxon>
    </lineage>
</organism>